<keyword evidence="2" id="KW-1185">Reference proteome</keyword>
<accession>A0A1G8PFY1</accession>
<dbReference type="OrthoDB" id="882224at2"/>
<dbReference type="SUPFAM" id="SSF159238">
    <property type="entry name" value="SO1590-like"/>
    <property type="match status" value="1"/>
</dbReference>
<dbReference type="InterPro" id="IPR021607">
    <property type="entry name" value="DUF3224"/>
</dbReference>
<gene>
    <name evidence="1" type="ORF">SAMN04488693_13312</name>
</gene>
<organism evidence="1 2">
    <name type="scientific">Arthrobacter subterraneus</name>
    <dbReference type="NCBI Taxonomy" id="335973"/>
    <lineage>
        <taxon>Bacteria</taxon>
        <taxon>Bacillati</taxon>
        <taxon>Actinomycetota</taxon>
        <taxon>Actinomycetes</taxon>
        <taxon>Micrococcales</taxon>
        <taxon>Micrococcaceae</taxon>
        <taxon>Arthrobacter</taxon>
    </lineage>
</organism>
<evidence type="ECO:0000313" key="2">
    <source>
        <dbReference type="Proteomes" id="UP000199258"/>
    </source>
</evidence>
<protein>
    <recommendedName>
        <fullName evidence="3">DUF3224 domain-containing protein</fullName>
    </recommendedName>
</protein>
<evidence type="ECO:0008006" key="3">
    <source>
        <dbReference type="Google" id="ProtNLM"/>
    </source>
</evidence>
<proteinExistence type="predicted"/>
<reference evidence="1 2" key="1">
    <citation type="submission" date="2016-10" db="EMBL/GenBank/DDBJ databases">
        <authorList>
            <person name="de Groot N.N."/>
        </authorList>
    </citation>
    <scope>NUCLEOTIDE SEQUENCE [LARGE SCALE GENOMIC DNA]</scope>
    <source>
        <strain evidence="1 2">NP_1H</strain>
    </source>
</reference>
<dbReference type="AlphaFoldDB" id="A0A1G8PFY1"/>
<dbReference type="Proteomes" id="UP000199258">
    <property type="component" value="Unassembled WGS sequence"/>
</dbReference>
<evidence type="ECO:0000313" key="1">
    <source>
        <dbReference type="EMBL" id="SDI91218.1"/>
    </source>
</evidence>
<dbReference type="EMBL" id="FNDT01000033">
    <property type="protein sequence ID" value="SDI91218.1"/>
    <property type="molecule type" value="Genomic_DNA"/>
</dbReference>
<name>A0A1G8PFY1_9MICC</name>
<dbReference type="Gene3D" id="2.40.350.10">
    <property type="entry name" value="SO1590-like"/>
    <property type="match status" value="1"/>
</dbReference>
<dbReference type="Pfam" id="PF11528">
    <property type="entry name" value="DUF3224"/>
    <property type="match status" value="1"/>
</dbReference>
<dbReference type="RefSeq" id="WP_090588396.1">
    <property type="nucleotide sequence ID" value="NZ_FNDT01000033.1"/>
</dbReference>
<dbReference type="InterPro" id="IPR023159">
    <property type="entry name" value="SO1590-like_sf"/>
</dbReference>
<dbReference type="STRING" id="335973.SAMN04488693_13312"/>
<sequence>MSEPQEQVIRAAFDISDWAPESYAVEGVDSELTRVRATKEFAGEIAGTSVAELLMAGNSRGAGYVASEVFTGSVLGRRGSMIVQHWGLAEGTAAASSGHIIPGSGTEDLTGIAGRAEYSQDASGQHYLELRVTFPE</sequence>